<dbReference type="FunFam" id="3.40.50.720:FF:000047">
    <property type="entry name" value="NADP-dependent L-serine/L-allo-threonine dehydrogenase"/>
    <property type="match status" value="1"/>
</dbReference>
<dbReference type="AlphaFoldDB" id="A0A181C5F9"/>
<sequence>MSNSLQGRVVAITGASSGIGEATARRLARSGAFVVLGARRMDRLSSIVADIERAGGRAIALELDVQQRGQVQAFVDGAVREFGRLDVLVNNAGVMLVAPLADLKVDQWDQMIDVNIRGVLYGIAAALPVMQAQGSGHVITVSSVAGHKVGPGFAVYCGTKFAVRAIAEGFRQEAGPHIRSTVISPGAVATELPTHISAGPAKDAVEAMYATAEISADAVAKAILYAISQTPDVDVNEIIIRPTAQTF</sequence>
<dbReference type="InterPro" id="IPR002347">
    <property type="entry name" value="SDR_fam"/>
</dbReference>
<dbReference type="KEGG" id="kre:GWK63_15940"/>
<keyword evidence="2" id="KW-0560">Oxidoreductase</keyword>
<name>A0A181C5F9_9PROT</name>
<dbReference type="RefSeq" id="WP_007398557.1">
    <property type="nucleotide sequence ID" value="NZ_CALMTF010000054.1"/>
</dbReference>
<comment type="similarity">
    <text evidence="1 3">Belongs to the short-chain dehydrogenases/reductases (SDR) family.</text>
</comment>
<dbReference type="Proteomes" id="UP000502533">
    <property type="component" value="Chromosome"/>
</dbReference>
<evidence type="ECO:0000256" key="3">
    <source>
        <dbReference type="RuleBase" id="RU000363"/>
    </source>
</evidence>
<evidence type="ECO:0000313" key="6">
    <source>
        <dbReference type="Proteomes" id="UP000502533"/>
    </source>
</evidence>
<dbReference type="GeneID" id="85023653"/>
<dbReference type="Pfam" id="PF00106">
    <property type="entry name" value="adh_short"/>
    <property type="match status" value="1"/>
</dbReference>
<evidence type="ECO:0000313" key="5">
    <source>
        <dbReference type="EMBL" id="QIP36735.1"/>
    </source>
</evidence>
<dbReference type="EMBL" id="CP050139">
    <property type="protein sequence ID" value="QIP36735.1"/>
    <property type="molecule type" value="Genomic_DNA"/>
</dbReference>
<dbReference type="InterPro" id="IPR036291">
    <property type="entry name" value="NAD(P)-bd_dom_sf"/>
</dbReference>
<dbReference type="PANTHER" id="PTHR43115">
    <property type="entry name" value="DEHYDROGENASE/REDUCTASE SDR FAMILY MEMBER 11"/>
    <property type="match status" value="1"/>
</dbReference>
<protein>
    <submittedName>
        <fullName evidence="5">SDR family oxidoreductase</fullName>
    </submittedName>
</protein>
<proteinExistence type="inferred from homology"/>
<dbReference type="PRINTS" id="PR00081">
    <property type="entry name" value="GDHRDH"/>
</dbReference>
<organism evidence="5 6">
    <name type="scientific">Komagataeibacter rhaeticus</name>
    <dbReference type="NCBI Taxonomy" id="215221"/>
    <lineage>
        <taxon>Bacteria</taxon>
        <taxon>Pseudomonadati</taxon>
        <taxon>Pseudomonadota</taxon>
        <taxon>Alphaproteobacteria</taxon>
        <taxon>Acetobacterales</taxon>
        <taxon>Acetobacteraceae</taxon>
        <taxon>Komagataeibacter</taxon>
    </lineage>
</organism>
<evidence type="ECO:0000259" key="4">
    <source>
        <dbReference type="SMART" id="SM00822"/>
    </source>
</evidence>
<keyword evidence="6" id="KW-1185">Reference proteome</keyword>
<dbReference type="Gene3D" id="3.40.50.720">
    <property type="entry name" value="NAD(P)-binding Rossmann-like Domain"/>
    <property type="match status" value="1"/>
</dbReference>
<dbReference type="PANTHER" id="PTHR43115:SF4">
    <property type="entry name" value="DEHYDROGENASE_REDUCTASE SDR FAMILY MEMBER 11"/>
    <property type="match status" value="1"/>
</dbReference>
<dbReference type="SMART" id="SM00822">
    <property type="entry name" value="PKS_KR"/>
    <property type="match status" value="1"/>
</dbReference>
<dbReference type="PRINTS" id="PR00080">
    <property type="entry name" value="SDRFAMILY"/>
</dbReference>
<gene>
    <name evidence="5" type="ORF">GWK63_15940</name>
</gene>
<dbReference type="SUPFAM" id="SSF51735">
    <property type="entry name" value="NAD(P)-binding Rossmann-fold domains"/>
    <property type="match status" value="1"/>
</dbReference>
<evidence type="ECO:0000256" key="1">
    <source>
        <dbReference type="ARBA" id="ARBA00006484"/>
    </source>
</evidence>
<evidence type="ECO:0000256" key="2">
    <source>
        <dbReference type="ARBA" id="ARBA00023002"/>
    </source>
</evidence>
<accession>A0A181C5F9</accession>
<dbReference type="PROSITE" id="PS00061">
    <property type="entry name" value="ADH_SHORT"/>
    <property type="match status" value="1"/>
</dbReference>
<dbReference type="InterPro" id="IPR020904">
    <property type="entry name" value="Sc_DH/Rdtase_CS"/>
</dbReference>
<dbReference type="GO" id="GO:0016616">
    <property type="term" value="F:oxidoreductase activity, acting on the CH-OH group of donors, NAD or NADP as acceptor"/>
    <property type="evidence" value="ECO:0007669"/>
    <property type="project" value="UniProtKB-ARBA"/>
</dbReference>
<reference evidence="5 6" key="1">
    <citation type="submission" date="2020-03" db="EMBL/GenBank/DDBJ databases">
        <title>Isolation of cellulose-producing strains, genome characterization and application of the synthesized cellulose films as an economical and sustainable material for piezoelectric sensor construction.</title>
        <authorList>
            <person name="Mangayil R.K."/>
        </authorList>
    </citation>
    <scope>NUCLEOTIDE SEQUENCE [LARGE SCALE GENOMIC DNA]</scope>
    <source>
        <strain evidence="5 6">ENS 9a1a</strain>
    </source>
</reference>
<feature type="domain" description="Ketoreductase" evidence="4">
    <location>
        <begin position="8"/>
        <end position="191"/>
    </location>
</feature>
<dbReference type="InterPro" id="IPR057326">
    <property type="entry name" value="KR_dom"/>
</dbReference>